<name>A0ABD6AEH4_9EURY</name>
<evidence type="ECO:0000256" key="12">
    <source>
        <dbReference type="ARBA" id="ARBA00041133"/>
    </source>
</evidence>
<dbReference type="NCBIfam" id="TIGR01187">
    <property type="entry name" value="potA"/>
    <property type="match status" value="1"/>
</dbReference>
<keyword evidence="3" id="KW-1003">Cell membrane</keyword>
<dbReference type="EC" id="7.3.2.6" evidence="11"/>
<comment type="similarity">
    <text evidence="9">Belongs to the ABC transporter superfamily. Sulfate/tungstate importer (TC 3.A.1.6) family.</text>
</comment>
<comment type="subunit">
    <text evidence="10">The complex is composed of two ATP-binding proteins (WtpC), two transmembrane proteins (WtpB) and a solute-binding protein (WtpA).</text>
</comment>
<comment type="caution">
    <text evidence="22">The sequence shown here is derived from an EMBL/GenBank/DDBJ whole genome shotgun (WGS) entry which is preliminary data.</text>
</comment>
<keyword evidence="7" id="KW-1278">Translocase</keyword>
<evidence type="ECO:0000256" key="16">
    <source>
        <dbReference type="ARBA" id="ARBA00053454"/>
    </source>
</evidence>
<evidence type="ECO:0000313" key="22">
    <source>
        <dbReference type="EMBL" id="MFC7318193.1"/>
    </source>
</evidence>
<evidence type="ECO:0000256" key="18">
    <source>
        <dbReference type="ARBA" id="ARBA00065962"/>
    </source>
</evidence>
<dbReference type="Pfam" id="PF08402">
    <property type="entry name" value="TOBE_2"/>
    <property type="match status" value="1"/>
</dbReference>
<keyword evidence="6 22" id="KW-0067">ATP-binding</keyword>
<organism evidence="22 23">
    <name type="scientific">Halomarina halobia</name>
    <dbReference type="NCBI Taxonomy" id="3033386"/>
    <lineage>
        <taxon>Archaea</taxon>
        <taxon>Methanobacteriati</taxon>
        <taxon>Methanobacteriota</taxon>
        <taxon>Stenosarchaea group</taxon>
        <taxon>Halobacteria</taxon>
        <taxon>Halobacteriales</taxon>
        <taxon>Natronomonadaceae</taxon>
        <taxon>Halomarina</taxon>
    </lineage>
</organism>
<reference evidence="22 23" key="1">
    <citation type="journal article" date="2019" name="Int. J. Syst. Evol. Microbiol.">
        <title>The Global Catalogue of Microorganisms (GCM) 10K type strain sequencing project: providing services to taxonomists for standard genome sequencing and annotation.</title>
        <authorList>
            <consortium name="The Broad Institute Genomics Platform"/>
            <consortium name="The Broad Institute Genome Sequencing Center for Infectious Disease"/>
            <person name="Wu L."/>
            <person name="Ma J."/>
        </authorList>
    </citation>
    <scope>NUCLEOTIDE SEQUENCE [LARGE SCALE GENOMIC DNA]</scope>
    <source>
        <strain evidence="22 23">PSR21</strain>
    </source>
</reference>
<evidence type="ECO:0000256" key="20">
    <source>
        <dbReference type="SAM" id="MobiDB-lite"/>
    </source>
</evidence>
<evidence type="ECO:0000256" key="4">
    <source>
        <dbReference type="ARBA" id="ARBA00022505"/>
    </source>
</evidence>
<proteinExistence type="inferred from homology"/>
<comment type="similarity">
    <text evidence="17">Belongs to the ABC transporter superfamily. Carbohydrate uptake transporter-1 (CUT1) (TC 3.A.1.1) family.</text>
</comment>
<dbReference type="InterPro" id="IPR005893">
    <property type="entry name" value="PotA-like"/>
</dbReference>
<evidence type="ECO:0000256" key="19">
    <source>
        <dbReference type="ARBA" id="ARBA00066315"/>
    </source>
</evidence>
<evidence type="ECO:0000259" key="21">
    <source>
        <dbReference type="PROSITE" id="PS50893"/>
    </source>
</evidence>
<dbReference type="InterPro" id="IPR017871">
    <property type="entry name" value="ABC_transporter-like_CS"/>
</dbReference>
<feature type="region of interest" description="Disordered" evidence="20">
    <location>
        <begin position="1"/>
        <end position="48"/>
    </location>
</feature>
<comment type="catalytic activity">
    <reaction evidence="14">
        <text>D-xylose(out) + ATP + H2O = D-xylose(in) + ADP + phosphate + H(+)</text>
        <dbReference type="Rhea" id="RHEA:29899"/>
        <dbReference type="ChEBI" id="CHEBI:15377"/>
        <dbReference type="ChEBI" id="CHEBI:15378"/>
        <dbReference type="ChEBI" id="CHEBI:30616"/>
        <dbReference type="ChEBI" id="CHEBI:43474"/>
        <dbReference type="ChEBI" id="CHEBI:53455"/>
        <dbReference type="ChEBI" id="CHEBI:456216"/>
        <dbReference type="EC" id="7.5.2.13"/>
    </reaction>
    <physiologicalReaction direction="left-to-right" evidence="14">
        <dbReference type="Rhea" id="RHEA:29900"/>
    </physiologicalReaction>
</comment>
<dbReference type="GO" id="GO:0005886">
    <property type="term" value="C:plasma membrane"/>
    <property type="evidence" value="ECO:0007669"/>
    <property type="project" value="UniProtKB-SubCell"/>
</dbReference>
<dbReference type="InterPro" id="IPR003439">
    <property type="entry name" value="ABC_transporter-like_ATP-bd"/>
</dbReference>
<dbReference type="Proteomes" id="UP001596547">
    <property type="component" value="Unassembled WGS sequence"/>
</dbReference>
<evidence type="ECO:0000256" key="11">
    <source>
        <dbReference type="ARBA" id="ARBA00039025"/>
    </source>
</evidence>
<dbReference type="SUPFAM" id="SSF52540">
    <property type="entry name" value="P-loop containing nucleoside triphosphate hydrolases"/>
    <property type="match status" value="1"/>
</dbReference>
<evidence type="ECO:0000256" key="1">
    <source>
        <dbReference type="ARBA" id="ARBA00004202"/>
    </source>
</evidence>
<evidence type="ECO:0000256" key="5">
    <source>
        <dbReference type="ARBA" id="ARBA00022741"/>
    </source>
</evidence>
<evidence type="ECO:0000256" key="6">
    <source>
        <dbReference type="ARBA" id="ARBA00022840"/>
    </source>
</evidence>
<keyword evidence="8" id="KW-0472">Membrane</keyword>
<evidence type="ECO:0000256" key="7">
    <source>
        <dbReference type="ARBA" id="ARBA00022967"/>
    </source>
</evidence>
<dbReference type="InterPro" id="IPR050093">
    <property type="entry name" value="ABC_SmlMolc_Importer"/>
</dbReference>
<feature type="domain" description="ABC transporter" evidence="21">
    <location>
        <begin position="63"/>
        <end position="293"/>
    </location>
</feature>
<protein>
    <recommendedName>
        <fullName evidence="12">Molybdate/tungstate import ATP-binding protein WtpC</fullName>
        <ecNumber evidence="11">7.3.2.6</ecNumber>
        <ecNumber evidence="19">7.5.2.13</ecNumber>
    </recommendedName>
</protein>
<keyword evidence="23" id="KW-1185">Reference proteome</keyword>
<evidence type="ECO:0000256" key="15">
    <source>
        <dbReference type="ARBA" id="ARBA00051890"/>
    </source>
</evidence>
<dbReference type="FunFam" id="3.40.50.300:FF:000042">
    <property type="entry name" value="Maltose/maltodextrin ABC transporter, ATP-binding protein"/>
    <property type="match status" value="1"/>
</dbReference>
<gene>
    <name evidence="22" type="ORF">ACFQPE_15525</name>
</gene>
<comment type="catalytic activity">
    <reaction evidence="15">
        <text>L-arabinose(out) + ATP + H2O = L-arabinose(in) + ADP + phosphate + H(+)</text>
        <dbReference type="Rhea" id="RHEA:30007"/>
        <dbReference type="ChEBI" id="CHEBI:15377"/>
        <dbReference type="ChEBI" id="CHEBI:15378"/>
        <dbReference type="ChEBI" id="CHEBI:17535"/>
        <dbReference type="ChEBI" id="CHEBI:30616"/>
        <dbReference type="ChEBI" id="CHEBI:43474"/>
        <dbReference type="ChEBI" id="CHEBI:456216"/>
        <dbReference type="EC" id="7.5.2.13"/>
    </reaction>
    <physiologicalReaction direction="left-to-right" evidence="15">
        <dbReference type="Rhea" id="RHEA:30008"/>
    </physiologicalReaction>
</comment>
<dbReference type="InterPro" id="IPR008995">
    <property type="entry name" value="Mo/tungstate-bd_C_term_dom"/>
</dbReference>
<evidence type="ECO:0000256" key="8">
    <source>
        <dbReference type="ARBA" id="ARBA00023136"/>
    </source>
</evidence>
<dbReference type="GO" id="GO:0005524">
    <property type="term" value="F:ATP binding"/>
    <property type="evidence" value="ECO:0007669"/>
    <property type="project" value="UniProtKB-KW"/>
</dbReference>
<dbReference type="GO" id="GO:1902495">
    <property type="term" value="C:transmembrane transporter complex"/>
    <property type="evidence" value="ECO:0007669"/>
    <property type="project" value="UniProtKB-ARBA"/>
</dbReference>
<feature type="compositionally biased region" description="Basic residues" evidence="20">
    <location>
        <begin position="11"/>
        <end position="23"/>
    </location>
</feature>
<comment type="function">
    <text evidence="16">Part of the ABC transporter complex XacGHIJK involved in the uptake of xylose and arabinose. Responsible for energy coupling to the transport system.</text>
</comment>
<evidence type="ECO:0000313" key="23">
    <source>
        <dbReference type="Proteomes" id="UP001596547"/>
    </source>
</evidence>
<dbReference type="GO" id="GO:1901238">
    <property type="term" value="F:ABC-type tungstate transporter activity"/>
    <property type="evidence" value="ECO:0007669"/>
    <property type="project" value="UniProtKB-EC"/>
</dbReference>
<dbReference type="EC" id="7.5.2.13" evidence="19"/>
<dbReference type="PROSITE" id="PS50893">
    <property type="entry name" value="ABC_TRANSPORTER_2"/>
    <property type="match status" value="1"/>
</dbReference>
<dbReference type="Gene3D" id="2.40.50.100">
    <property type="match status" value="1"/>
</dbReference>
<dbReference type="InterPro" id="IPR003593">
    <property type="entry name" value="AAA+_ATPase"/>
</dbReference>
<dbReference type="PANTHER" id="PTHR42781">
    <property type="entry name" value="SPERMIDINE/PUTRESCINE IMPORT ATP-BINDING PROTEIN POTA"/>
    <property type="match status" value="1"/>
</dbReference>
<evidence type="ECO:0000256" key="10">
    <source>
        <dbReference type="ARBA" id="ARBA00038781"/>
    </source>
</evidence>
<evidence type="ECO:0000256" key="14">
    <source>
        <dbReference type="ARBA" id="ARBA00050355"/>
    </source>
</evidence>
<comment type="subunit">
    <text evidence="18">The complex is composed of two ATP-binding proteins (XacJ and XacK), two transmembrane proteins (XacH and XacI) and a solute-binding protein (XacG).</text>
</comment>
<dbReference type="GeneID" id="79317634"/>
<dbReference type="EMBL" id="JBHTBF010000003">
    <property type="protein sequence ID" value="MFC7318193.1"/>
    <property type="molecule type" value="Genomic_DNA"/>
</dbReference>
<dbReference type="InterPro" id="IPR013611">
    <property type="entry name" value="Transp-assoc_OB_typ2"/>
</dbReference>
<dbReference type="PROSITE" id="PS00211">
    <property type="entry name" value="ABC_TRANSPORTER_1"/>
    <property type="match status" value="1"/>
</dbReference>
<dbReference type="Pfam" id="PF00005">
    <property type="entry name" value="ABC_tran"/>
    <property type="match status" value="1"/>
</dbReference>
<accession>A0ABD6AEH4</accession>
<evidence type="ECO:0000256" key="13">
    <source>
        <dbReference type="ARBA" id="ARBA00047936"/>
    </source>
</evidence>
<comment type="subcellular location">
    <subcellularLocation>
        <location evidence="1">Cell membrane</location>
        <topology evidence="1">Peripheral membrane protein</topology>
    </subcellularLocation>
</comment>
<dbReference type="SMART" id="SM00382">
    <property type="entry name" value="AAA"/>
    <property type="match status" value="1"/>
</dbReference>
<sequence>MQDLTPQIRSSIRRSRTSSRRSLTRGPTCGPRPRLARGSEMRSTEISAGMSDVEEGQAVTGTVELQGLRKEYDDIVAVDGVDLEVASGEFLTLLGPSGCGKSTTLRMISGLETPTEGDVFISGERATAQPANKRNTSMVFQEWALFPHMTVEENIGFGLRMDGVPKDERKGRITEALELVELPGFHDRNATELSGGQKQRVAMARSIVREPDVLLLDEPLASLDRRLRQHMQVELKAIQEDLGITFLYVTHDQEEALTMSDRIAVMNEGQIEQVGETTELYERPTSKFVASFLGETNLFEGELRRENGRFLVETGELTVETTDDGNDIDFDGNDVALTIRPERVMLARSTRTLDATNAWEGTVVEAVYKGSLKQYNIDIGGVNVHVEKQINDETEVFDVGDRVVVGFPRTAVRLVHS</sequence>
<dbReference type="Gene3D" id="3.40.50.300">
    <property type="entry name" value="P-loop containing nucleotide triphosphate hydrolases"/>
    <property type="match status" value="1"/>
</dbReference>
<evidence type="ECO:0000256" key="17">
    <source>
        <dbReference type="ARBA" id="ARBA00061029"/>
    </source>
</evidence>
<evidence type="ECO:0000256" key="9">
    <source>
        <dbReference type="ARBA" id="ARBA00038307"/>
    </source>
</evidence>
<keyword evidence="5" id="KW-0547">Nucleotide-binding</keyword>
<comment type="catalytic activity">
    <reaction evidence="13">
        <text>tungstate(in) + ATP + H2O = tungstate(out) + ADP + phosphate + H(+)</text>
        <dbReference type="Rhea" id="RHEA:35027"/>
        <dbReference type="ChEBI" id="CHEBI:15377"/>
        <dbReference type="ChEBI" id="CHEBI:15378"/>
        <dbReference type="ChEBI" id="CHEBI:30616"/>
        <dbReference type="ChEBI" id="CHEBI:43474"/>
        <dbReference type="ChEBI" id="CHEBI:46502"/>
        <dbReference type="ChEBI" id="CHEBI:456216"/>
        <dbReference type="EC" id="7.3.2.6"/>
    </reaction>
</comment>
<evidence type="ECO:0000256" key="3">
    <source>
        <dbReference type="ARBA" id="ARBA00022475"/>
    </source>
</evidence>
<dbReference type="InterPro" id="IPR027417">
    <property type="entry name" value="P-loop_NTPase"/>
</dbReference>
<dbReference type="SUPFAM" id="SSF50331">
    <property type="entry name" value="MOP-like"/>
    <property type="match status" value="1"/>
</dbReference>
<dbReference type="PANTHER" id="PTHR42781:SF4">
    <property type="entry name" value="SPERMIDINE_PUTRESCINE IMPORT ATP-BINDING PROTEIN POTA"/>
    <property type="match status" value="1"/>
</dbReference>
<keyword evidence="4" id="KW-0500">Molybdenum</keyword>
<keyword evidence="2" id="KW-0813">Transport</keyword>
<dbReference type="AlphaFoldDB" id="A0ABD6AEH4"/>
<dbReference type="RefSeq" id="WP_276306007.1">
    <property type="nucleotide sequence ID" value="NZ_CP119993.1"/>
</dbReference>
<evidence type="ECO:0000256" key="2">
    <source>
        <dbReference type="ARBA" id="ARBA00022448"/>
    </source>
</evidence>